<dbReference type="EMBL" id="CM004466">
    <property type="protein sequence ID" value="OCU02388.1"/>
    <property type="molecule type" value="Genomic_DNA"/>
</dbReference>
<proteinExistence type="predicted"/>
<reference evidence="2" key="1">
    <citation type="journal article" date="2016" name="Nature">
        <title>Genome evolution in the allotetraploid frog Xenopus laevis.</title>
        <authorList>
            <person name="Session A.M."/>
            <person name="Uno Y."/>
            <person name="Kwon T."/>
            <person name="Chapman J.A."/>
            <person name="Toyoda A."/>
            <person name="Takahashi S."/>
            <person name="Fukui A."/>
            <person name="Hikosaka A."/>
            <person name="Suzuki A."/>
            <person name="Kondo M."/>
            <person name="van Heeringen S.J."/>
            <person name="Quigley I."/>
            <person name="Heinz S."/>
            <person name="Ogino H."/>
            <person name="Ochi H."/>
            <person name="Hellsten U."/>
            <person name="Lyons J.B."/>
            <person name="Simakov O."/>
            <person name="Putnam N."/>
            <person name="Stites J."/>
            <person name="Kuroki Y."/>
            <person name="Tanaka T."/>
            <person name="Michiue T."/>
            <person name="Watanabe M."/>
            <person name="Bogdanovic O."/>
            <person name="Lister R."/>
            <person name="Georgiou G."/>
            <person name="Paranjpe S.S."/>
            <person name="van Kruijsbergen I."/>
            <person name="Shu S."/>
            <person name="Carlson J."/>
            <person name="Kinoshita T."/>
            <person name="Ohta Y."/>
            <person name="Mawaribuchi S."/>
            <person name="Jenkins J."/>
            <person name="Grimwood J."/>
            <person name="Schmutz J."/>
            <person name="Mitros T."/>
            <person name="Mozaffari S.V."/>
            <person name="Suzuki Y."/>
            <person name="Haramoto Y."/>
            <person name="Yamamoto T.S."/>
            <person name="Takagi C."/>
            <person name="Heald R."/>
            <person name="Miller K."/>
            <person name="Haudenschild C."/>
            <person name="Kitzman J."/>
            <person name="Nakayama T."/>
            <person name="Izutsu Y."/>
            <person name="Robert J."/>
            <person name="Fortriede J."/>
            <person name="Burns K."/>
            <person name="Lotay V."/>
            <person name="Karimi K."/>
            <person name="Yasuoka Y."/>
            <person name="Dichmann D.S."/>
            <person name="Flajnik M.F."/>
            <person name="Houston D.W."/>
            <person name="Shendure J."/>
            <person name="DuPasquier L."/>
            <person name="Vize P.D."/>
            <person name="Zorn A.M."/>
            <person name="Ito M."/>
            <person name="Marcotte E.M."/>
            <person name="Wallingford J.B."/>
            <person name="Ito Y."/>
            <person name="Asashima M."/>
            <person name="Ueno N."/>
            <person name="Matsuda Y."/>
            <person name="Veenstra G.J."/>
            <person name="Fujiyama A."/>
            <person name="Harland R.M."/>
            <person name="Taira M."/>
            <person name="Rokhsar D.S."/>
        </authorList>
    </citation>
    <scope>NUCLEOTIDE SEQUENCE [LARGE SCALE GENOMIC DNA]</scope>
    <source>
        <strain evidence="2">J</strain>
    </source>
</reference>
<evidence type="ECO:0000313" key="2">
    <source>
        <dbReference type="Proteomes" id="UP000694892"/>
    </source>
</evidence>
<sequence length="92" mass="9873">MTAHLLSTAAVVVMQSLPRLCKFIPFIKGTSLRFRLGWWDILTHSSPAMNKSAMHACEVGGVWTSGGSPGCPWCCSKLLLALTGFSPATMFG</sequence>
<protein>
    <submittedName>
        <fullName evidence="1">Uncharacterized protein</fullName>
    </submittedName>
</protein>
<organism evidence="1 2">
    <name type="scientific">Xenopus laevis</name>
    <name type="common">African clawed frog</name>
    <dbReference type="NCBI Taxonomy" id="8355"/>
    <lineage>
        <taxon>Eukaryota</taxon>
        <taxon>Metazoa</taxon>
        <taxon>Chordata</taxon>
        <taxon>Craniata</taxon>
        <taxon>Vertebrata</taxon>
        <taxon>Euteleostomi</taxon>
        <taxon>Amphibia</taxon>
        <taxon>Batrachia</taxon>
        <taxon>Anura</taxon>
        <taxon>Pipoidea</taxon>
        <taxon>Pipidae</taxon>
        <taxon>Xenopodinae</taxon>
        <taxon>Xenopus</taxon>
        <taxon>Xenopus</taxon>
    </lineage>
</organism>
<name>A0A974E442_XENLA</name>
<accession>A0A974E442</accession>
<evidence type="ECO:0000313" key="1">
    <source>
        <dbReference type="EMBL" id="OCU02388.1"/>
    </source>
</evidence>
<dbReference type="Proteomes" id="UP000694892">
    <property type="component" value="Chromosome 1L"/>
</dbReference>
<gene>
    <name evidence="1" type="ORF">XELAEV_18008151mg</name>
</gene>
<dbReference type="AlphaFoldDB" id="A0A974E442"/>